<sequence>MSALYTVTASRFALERNPFGKLVLTNEAGERFEGVAPVRAFPIQSPEDGISIVSQDGKEVGWVDLLADVPQPAQDLIRAELATREFMPVIERIVSVTSFSTPCTWSVETNRGPTDFVLRGDEDIRRIGKGNALLIADAHGIQYLVRDQFAMDAQGKKILDRFL</sequence>
<comment type="caution">
    <text evidence="2">The sequence shown here is derived from an EMBL/GenBank/DDBJ whole genome shotgun (WGS) entry which is preliminary data.</text>
</comment>
<protein>
    <submittedName>
        <fullName evidence="2">DUF1854 domain-containing protein</fullName>
    </submittedName>
</protein>
<feature type="domain" description="DUF1854" evidence="1">
    <location>
        <begin position="32"/>
        <end position="162"/>
    </location>
</feature>
<gene>
    <name evidence="2" type="ORF">RAE19_13645</name>
</gene>
<organism evidence="2 3">
    <name type="scientific">Rhodoferax potami</name>
    <dbReference type="NCBI Taxonomy" id="3068338"/>
    <lineage>
        <taxon>Bacteria</taxon>
        <taxon>Pseudomonadati</taxon>
        <taxon>Pseudomonadota</taxon>
        <taxon>Betaproteobacteria</taxon>
        <taxon>Burkholderiales</taxon>
        <taxon>Comamonadaceae</taxon>
        <taxon>Rhodoferax</taxon>
    </lineage>
</organism>
<dbReference type="RefSeq" id="WP_313875402.1">
    <property type="nucleotide sequence ID" value="NZ_JAVBIK010000001.1"/>
</dbReference>
<accession>A0ABU3KQP4</accession>
<evidence type="ECO:0000259" key="1">
    <source>
        <dbReference type="Pfam" id="PF08909"/>
    </source>
</evidence>
<reference evidence="2 3" key="1">
    <citation type="submission" date="2023-08" db="EMBL/GenBank/DDBJ databases">
        <title>Rhodoferax potami sp. nov. and Rhodoferax mekongensis sp. nov., isolated from the Mekong River in Thailand.</title>
        <authorList>
            <person name="Kitikhun S."/>
            <person name="Charoenyingcharoen P."/>
            <person name="Siriarchawattana P."/>
            <person name="Likhitrattanapisal S."/>
            <person name="Nilsakha T."/>
            <person name="Chanpet A."/>
            <person name="Rattanawaree P."/>
            <person name="Ingsriswang S."/>
        </authorList>
    </citation>
    <scope>NUCLEOTIDE SEQUENCE [LARGE SCALE GENOMIC DNA]</scope>
    <source>
        <strain evidence="2 3">TBRC 17660</strain>
    </source>
</reference>
<evidence type="ECO:0000313" key="3">
    <source>
        <dbReference type="Proteomes" id="UP001321700"/>
    </source>
</evidence>
<name>A0ABU3KQP4_9BURK</name>
<proteinExistence type="predicted"/>
<dbReference type="EMBL" id="JAVBIK010000001">
    <property type="protein sequence ID" value="MDT7519742.1"/>
    <property type="molecule type" value="Genomic_DNA"/>
</dbReference>
<keyword evidence="3" id="KW-1185">Reference proteome</keyword>
<dbReference type="Proteomes" id="UP001321700">
    <property type="component" value="Unassembled WGS sequence"/>
</dbReference>
<dbReference type="Pfam" id="PF08909">
    <property type="entry name" value="DUF1854"/>
    <property type="match status" value="1"/>
</dbReference>
<evidence type="ECO:0000313" key="2">
    <source>
        <dbReference type="EMBL" id="MDT7519742.1"/>
    </source>
</evidence>
<dbReference type="InterPro" id="IPR015005">
    <property type="entry name" value="DUF1854"/>
</dbReference>